<name>A0A1X7T2G3_AMPQE</name>
<accession>A0A1X7T2G3</accession>
<reference evidence="1" key="1">
    <citation type="submission" date="2017-05" db="UniProtKB">
        <authorList>
            <consortium name="EnsemblMetazoa"/>
        </authorList>
    </citation>
    <scope>IDENTIFICATION</scope>
</reference>
<dbReference type="AlphaFoldDB" id="A0A1X7T2G3"/>
<organism evidence="1">
    <name type="scientific">Amphimedon queenslandica</name>
    <name type="common">Sponge</name>
    <dbReference type="NCBI Taxonomy" id="400682"/>
    <lineage>
        <taxon>Eukaryota</taxon>
        <taxon>Metazoa</taxon>
        <taxon>Porifera</taxon>
        <taxon>Demospongiae</taxon>
        <taxon>Heteroscleromorpha</taxon>
        <taxon>Haplosclerida</taxon>
        <taxon>Niphatidae</taxon>
        <taxon>Amphimedon</taxon>
    </lineage>
</organism>
<protein>
    <submittedName>
        <fullName evidence="1">Uncharacterized protein</fullName>
    </submittedName>
</protein>
<sequence>MKLARKKPLQAAYKEVDTLNSVNSLSFFVYSKFYKRHESSHIKNRGVLPLIVVEPNITGRLAPFHANWLVTAKISES</sequence>
<dbReference type="EnsemblMetazoa" id="Aqu2.1.08633_001">
    <property type="protein sequence ID" value="Aqu2.1.08633_001"/>
    <property type="gene ID" value="Aqu2.1.08633"/>
</dbReference>
<dbReference type="InParanoid" id="A0A1X7T2G3"/>
<proteinExistence type="predicted"/>
<evidence type="ECO:0000313" key="1">
    <source>
        <dbReference type="EnsemblMetazoa" id="Aqu2.1.08633_001"/>
    </source>
</evidence>